<evidence type="ECO:0000313" key="1">
    <source>
        <dbReference type="EMBL" id="SVC95958.1"/>
    </source>
</evidence>
<accession>A0A382RG62</accession>
<organism evidence="1">
    <name type="scientific">marine metagenome</name>
    <dbReference type="NCBI Taxonomy" id="408172"/>
    <lineage>
        <taxon>unclassified sequences</taxon>
        <taxon>metagenomes</taxon>
        <taxon>ecological metagenomes</taxon>
    </lineage>
</organism>
<evidence type="ECO:0008006" key="2">
    <source>
        <dbReference type="Google" id="ProtNLM"/>
    </source>
</evidence>
<reference evidence="1" key="1">
    <citation type="submission" date="2018-05" db="EMBL/GenBank/DDBJ databases">
        <authorList>
            <person name="Lanie J.A."/>
            <person name="Ng W.-L."/>
            <person name="Kazmierczak K.M."/>
            <person name="Andrzejewski T.M."/>
            <person name="Davidsen T.M."/>
            <person name="Wayne K.J."/>
            <person name="Tettelin H."/>
            <person name="Glass J.I."/>
            <person name="Rusch D."/>
            <person name="Podicherti R."/>
            <person name="Tsui H.-C.T."/>
            <person name="Winkler M.E."/>
        </authorList>
    </citation>
    <scope>NUCLEOTIDE SEQUENCE</scope>
</reference>
<name>A0A382RG62_9ZZZZ</name>
<gene>
    <name evidence="1" type="ORF">METZ01_LOCUS348812</name>
</gene>
<sequence>MTDLLPDFTPTPEKHPLIQSGPMASLYRKVVSCEACPRIVDFRTKVASQKRKQFKDWTYWGKPIPGYGDSNAELLLVGLAPAAHGG</sequence>
<dbReference type="Gene3D" id="3.40.470.10">
    <property type="entry name" value="Uracil-DNA glycosylase-like domain"/>
    <property type="match status" value="1"/>
</dbReference>
<dbReference type="InterPro" id="IPR036895">
    <property type="entry name" value="Uracil-DNA_glycosylase-like_sf"/>
</dbReference>
<protein>
    <recommendedName>
        <fullName evidence="2">Uracil-DNA glycosylase-like domain-containing protein</fullName>
    </recommendedName>
</protein>
<dbReference type="AlphaFoldDB" id="A0A382RG62"/>
<feature type="non-terminal residue" evidence="1">
    <location>
        <position position="86"/>
    </location>
</feature>
<proteinExistence type="predicted"/>
<dbReference type="EMBL" id="UINC01121071">
    <property type="protein sequence ID" value="SVC95958.1"/>
    <property type="molecule type" value="Genomic_DNA"/>
</dbReference>
<dbReference type="SUPFAM" id="SSF52141">
    <property type="entry name" value="Uracil-DNA glycosylase-like"/>
    <property type="match status" value="1"/>
</dbReference>